<dbReference type="GO" id="GO:0003723">
    <property type="term" value="F:RNA binding"/>
    <property type="evidence" value="ECO:0007669"/>
    <property type="project" value="InterPro"/>
</dbReference>
<dbReference type="EMBL" id="JADFTS010000005">
    <property type="protein sequence ID" value="KAF9606201.1"/>
    <property type="molecule type" value="Genomic_DNA"/>
</dbReference>
<comment type="caution">
    <text evidence="3">The sequence shown here is derived from an EMBL/GenBank/DDBJ whole genome shotgun (WGS) entry which is preliminary data.</text>
</comment>
<proteinExistence type="predicted"/>
<dbReference type="InterPro" id="IPR046960">
    <property type="entry name" value="PPR_At4g14850-like_plant"/>
</dbReference>
<dbReference type="InterPro" id="IPR002885">
    <property type="entry name" value="PPR_rpt"/>
</dbReference>
<evidence type="ECO:0000313" key="4">
    <source>
        <dbReference type="Proteomes" id="UP000631114"/>
    </source>
</evidence>
<gene>
    <name evidence="3" type="ORF">IFM89_023656</name>
</gene>
<dbReference type="AlphaFoldDB" id="A0A835HWY0"/>
<evidence type="ECO:0000313" key="3">
    <source>
        <dbReference type="EMBL" id="KAF9606201.1"/>
    </source>
</evidence>
<evidence type="ECO:0000256" key="2">
    <source>
        <dbReference type="PROSITE-ProRule" id="PRU00708"/>
    </source>
</evidence>
<dbReference type="GO" id="GO:0009451">
    <property type="term" value="P:RNA modification"/>
    <property type="evidence" value="ECO:0007669"/>
    <property type="project" value="InterPro"/>
</dbReference>
<feature type="repeat" description="PPR" evidence="2">
    <location>
        <begin position="167"/>
        <end position="201"/>
    </location>
</feature>
<dbReference type="NCBIfam" id="TIGR00756">
    <property type="entry name" value="PPR"/>
    <property type="match status" value="3"/>
</dbReference>
<accession>A0A835HWY0</accession>
<reference evidence="3 4" key="1">
    <citation type="submission" date="2020-10" db="EMBL/GenBank/DDBJ databases">
        <title>The Coptis chinensis genome and diversification of protoberbering-type alkaloids.</title>
        <authorList>
            <person name="Wang B."/>
            <person name="Shu S."/>
            <person name="Song C."/>
            <person name="Liu Y."/>
        </authorList>
    </citation>
    <scope>NUCLEOTIDE SEQUENCE [LARGE SCALE GENOMIC DNA]</scope>
    <source>
        <strain evidence="3">HL-2020</strain>
        <tissue evidence="3">Leaf</tissue>
    </source>
</reference>
<evidence type="ECO:0008006" key="5">
    <source>
        <dbReference type="Google" id="ProtNLM"/>
    </source>
</evidence>
<dbReference type="PROSITE" id="PS51375">
    <property type="entry name" value="PPR"/>
    <property type="match status" value="1"/>
</dbReference>
<organism evidence="3 4">
    <name type="scientific">Coptis chinensis</name>
    <dbReference type="NCBI Taxonomy" id="261450"/>
    <lineage>
        <taxon>Eukaryota</taxon>
        <taxon>Viridiplantae</taxon>
        <taxon>Streptophyta</taxon>
        <taxon>Embryophyta</taxon>
        <taxon>Tracheophyta</taxon>
        <taxon>Spermatophyta</taxon>
        <taxon>Magnoliopsida</taxon>
        <taxon>Ranunculales</taxon>
        <taxon>Ranunculaceae</taxon>
        <taxon>Coptidoideae</taxon>
        <taxon>Coptis</taxon>
    </lineage>
</organism>
<dbReference type="Gene3D" id="1.25.40.10">
    <property type="entry name" value="Tetratricopeptide repeat domain"/>
    <property type="match status" value="2"/>
</dbReference>
<dbReference type="FunFam" id="1.25.40.10:FF:000285">
    <property type="entry name" value="Pentatricopeptide repeat-containing protein, chloroplastic"/>
    <property type="match status" value="1"/>
</dbReference>
<keyword evidence="4" id="KW-1185">Reference proteome</keyword>
<name>A0A835HWY0_9MAGN</name>
<evidence type="ECO:0000256" key="1">
    <source>
        <dbReference type="ARBA" id="ARBA00022737"/>
    </source>
</evidence>
<dbReference type="PANTHER" id="PTHR24015">
    <property type="entry name" value="OS07G0578800 PROTEIN-RELATED"/>
    <property type="match status" value="1"/>
</dbReference>
<keyword evidence="1" id="KW-0677">Repeat</keyword>
<protein>
    <recommendedName>
        <fullName evidence="5">Pentatricopeptide repeat-containing protein</fullName>
    </recommendedName>
</protein>
<dbReference type="InterPro" id="IPR011990">
    <property type="entry name" value="TPR-like_helical_dom_sf"/>
</dbReference>
<dbReference type="Proteomes" id="UP000631114">
    <property type="component" value="Unassembled WGS sequence"/>
</dbReference>
<dbReference type="OrthoDB" id="1854885at2759"/>
<sequence length="267" mass="29801">MNLLQQLQFCAKRNTPFQGKQLHAQIIKQGLQQCPPLPNNLIDMYGKCGLLQDAFNLFNEMPQRDPISWASILTAHNQAKLTQRTLSMFPNMFTLDNLLPDNYIFATLVKACASLSSVKQGKQVHARFVSSHFYDDDVVKSSLVDMYSKCGLTEDARRVFESILRKNTVCWTALISGYARNGQCKEAVEVLRRMPVKDLFSWTALISGVVQSGDGVDAIKLFIEMRRDEVPIEDPFVLSSIVGAAANVAALELGKQFHCLVIVLGTV</sequence>
<dbReference type="Pfam" id="PF01535">
    <property type="entry name" value="PPR"/>
    <property type="match status" value="4"/>
</dbReference>